<dbReference type="AlphaFoldDB" id="A0A9X2RG84"/>
<comment type="subcellular location">
    <subcellularLocation>
        <location evidence="1">Cell inner membrane</location>
        <topology evidence="1">Single-pass membrane protein</topology>
        <orientation evidence="1">Periplasmic side</orientation>
    </subcellularLocation>
</comment>
<dbReference type="GO" id="GO:0030288">
    <property type="term" value="C:outer membrane-bounded periplasmic space"/>
    <property type="evidence" value="ECO:0007669"/>
    <property type="project" value="InterPro"/>
</dbReference>
<keyword evidence="4" id="KW-1003">Cell membrane</keyword>
<dbReference type="RefSeq" id="WP_255134204.1">
    <property type="nucleotide sequence ID" value="NZ_JANDBC010000001.1"/>
</dbReference>
<keyword evidence="7" id="KW-0653">Protein transport</keyword>
<evidence type="ECO:0000256" key="2">
    <source>
        <dbReference type="ARBA" id="ARBA00006555"/>
    </source>
</evidence>
<dbReference type="GO" id="GO:0055085">
    <property type="term" value="P:transmembrane transport"/>
    <property type="evidence" value="ECO:0007669"/>
    <property type="project" value="InterPro"/>
</dbReference>
<dbReference type="SUPFAM" id="SSF74653">
    <property type="entry name" value="TolA/TonB C-terminal domain"/>
    <property type="match status" value="1"/>
</dbReference>
<evidence type="ECO:0000256" key="6">
    <source>
        <dbReference type="ARBA" id="ARBA00022692"/>
    </source>
</evidence>
<dbReference type="InterPro" id="IPR006260">
    <property type="entry name" value="TonB/TolA_C"/>
</dbReference>
<gene>
    <name evidence="11" type="ORF">NM125_07085</name>
</gene>
<evidence type="ECO:0000256" key="7">
    <source>
        <dbReference type="ARBA" id="ARBA00022927"/>
    </source>
</evidence>
<dbReference type="InterPro" id="IPR051045">
    <property type="entry name" value="TonB-dependent_transducer"/>
</dbReference>
<evidence type="ECO:0000313" key="11">
    <source>
        <dbReference type="EMBL" id="MCP9291343.1"/>
    </source>
</evidence>
<keyword evidence="6" id="KW-0812">Transmembrane</keyword>
<dbReference type="Proteomes" id="UP001139125">
    <property type="component" value="Unassembled WGS sequence"/>
</dbReference>
<dbReference type="GO" id="GO:0015891">
    <property type="term" value="P:siderophore transport"/>
    <property type="evidence" value="ECO:0007669"/>
    <property type="project" value="InterPro"/>
</dbReference>
<evidence type="ECO:0000256" key="1">
    <source>
        <dbReference type="ARBA" id="ARBA00004383"/>
    </source>
</evidence>
<dbReference type="InterPro" id="IPR037682">
    <property type="entry name" value="TonB_C"/>
</dbReference>
<comment type="caution">
    <text evidence="11">The sequence shown here is derived from an EMBL/GenBank/DDBJ whole genome shotgun (WGS) entry which is preliminary data.</text>
</comment>
<dbReference type="PANTHER" id="PTHR33446">
    <property type="entry name" value="PROTEIN TONB-RELATED"/>
    <property type="match status" value="1"/>
</dbReference>
<dbReference type="GO" id="GO:0031992">
    <property type="term" value="F:energy transducer activity"/>
    <property type="evidence" value="ECO:0007669"/>
    <property type="project" value="InterPro"/>
</dbReference>
<dbReference type="NCBIfam" id="TIGR01352">
    <property type="entry name" value="tonB_Cterm"/>
    <property type="match status" value="1"/>
</dbReference>
<keyword evidence="12" id="KW-1185">Reference proteome</keyword>
<evidence type="ECO:0000256" key="3">
    <source>
        <dbReference type="ARBA" id="ARBA00022448"/>
    </source>
</evidence>
<protein>
    <submittedName>
        <fullName evidence="11">Energy transducer TonB</fullName>
    </submittedName>
</protein>
<sequence>MSKIINKNVGLIACLLFVASGCGYFDFSADPRFCDEVNIVVEEMPQLIGGMSQLQESVEYPAEAKEAGIEGRVTVQFVVNKLGQTTRVQVIRGIGGGADEAAVSAVEEAKFEPGKQNGKPVCVQYALPINFRLES</sequence>
<dbReference type="GO" id="GO:0098797">
    <property type="term" value="C:plasma membrane protein complex"/>
    <property type="evidence" value="ECO:0007669"/>
    <property type="project" value="TreeGrafter"/>
</dbReference>
<reference evidence="11" key="1">
    <citation type="submission" date="2022-06" db="EMBL/GenBank/DDBJ databases">
        <title>Gracilimonas sp. CAU 1638 isolated from sea sediment.</title>
        <authorList>
            <person name="Kim W."/>
        </authorList>
    </citation>
    <scope>NUCLEOTIDE SEQUENCE</scope>
    <source>
        <strain evidence="11">CAU 1638</strain>
    </source>
</reference>
<evidence type="ECO:0000256" key="4">
    <source>
        <dbReference type="ARBA" id="ARBA00022475"/>
    </source>
</evidence>
<proteinExistence type="inferred from homology"/>
<dbReference type="Gene3D" id="3.30.1150.10">
    <property type="match status" value="1"/>
</dbReference>
<evidence type="ECO:0000313" key="12">
    <source>
        <dbReference type="Proteomes" id="UP001139125"/>
    </source>
</evidence>
<dbReference type="EMBL" id="JANDBC010000001">
    <property type="protein sequence ID" value="MCP9291343.1"/>
    <property type="molecule type" value="Genomic_DNA"/>
</dbReference>
<dbReference type="PROSITE" id="PS52015">
    <property type="entry name" value="TONB_CTD"/>
    <property type="match status" value="1"/>
</dbReference>
<dbReference type="InterPro" id="IPR003538">
    <property type="entry name" value="TonB"/>
</dbReference>
<evidence type="ECO:0000256" key="9">
    <source>
        <dbReference type="ARBA" id="ARBA00023136"/>
    </source>
</evidence>
<feature type="domain" description="TonB C-terminal" evidence="10">
    <location>
        <begin position="45"/>
        <end position="135"/>
    </location>
</feature>
<evidence type="ECO:0000256" key="5">
    <source>
        <dbReference type="ARBA" id="ARBA00022519"/>
    </source>
</evidence>
<name>A0A9X2RG84_9BACT</name>
<accession>A0A9X2RG84</accession>
<dbReference type="Pfam" id="PF03544">
    <property type="entry name" value="TonB_C"/>
    <property type="match status" value="1"/>
</dbReference>
<keyword evidence="9" id="KW-0472">Membrane</keyword>
<dbReference type="PANTHER" id="PTHR33446:SF2">
    <property type="entry name" value="PROTEIN TONB"/>
    <property type="match status" value="1"/>
</dbReference>
<comment type="similarity">
    <text evidence="2">Belongs to the TonB family.</text>
</comment>
<keyword evidence="3" id="KW-0813">Transport</keyword>
<dbReference type="PROSITE" id="PS51257">
    <property type="entry name" value="PROKAR_LIPOPROTEIN"/>
    <property type="match status" value="1"/>
</dbReference>
<dbReference type="PRINTS" id="PR01374">
    <property type="entry name" value="TONBPROTEIN"/>
</dbReference>
<dbReference type="GO" id="GO:0015031">
    <property type="term" value="P:protein transport"/>
    <property type="evidence" value="ECO:0007669"/>
    <property type="project" value="UniProtKB-KW"/>
</dbReference>
<organism evidence="11 12">
    <name type="scientific">Gracilimonas sediminicola</name>
    <dbReference type="NCBI Taxonomy" id="2952158"/>
    <lineage>
        <taxon>Bacteria</taxon>
        <taxon>Pseudomonadati</taxon>
        <taxon>Balneolota</taxon>
        <taxon>Balneolia</taxon>
        <taxon>Balneolales</taxon>
        <taxon>Balneolaceae</taxon>
        <taxon>Gracilimonas</taxon>
    </lineage>
</organism>
<evidence type="ECO:0000259" key="10">
    <source>
        <dbReference type="PROSITE" id="PS52015"/>
    </source>
</evidence>
<keyword evidence="8" id="KW-1133">Transmembrane helix</keyword>
<keyword evidence="5" id="KW-0997">Cell inner membrane</keyword>
<evidence type="ECO:0000256" key="8">
    <source>
        <dbReference type="ARBA" id="ARBA00022989"/>
    </source>
</evidence>